<feature type="transmembrane region" description="Helical" evidence="1">
    <location>
        <begin position="12"/>
        <end position="30"/>
    </location>
</feature>
<evidence type="ECO:0000313" key="2">
    <source>
        <dbReference type="EMBL" id="MCQ6963287.1"/>
    </source>
</evidence>
<accession>A0AAE3HAU4</accession>
<sequence>MEHDKRMPARYWIYVWGLLAVFFAFSYVAYMTEGSVSVFLVSMMVAALITLWLAAVHWIFFSDSLLYKIVAVILGGVFFVVVVILIQLVYEGLVLKKKTAGHIQK</sequence>
<keyword evidence="1" id="KW-0812">Transmembrane</keyword>
<dbReference type="Proteomes" id="UP001206983">
    <property type="component" value="Unassembled WGS sequence"/>
</dbReference>
<reference evidence="2 3" key="1">
    <citation type="journal article" date="2011" name="Appl. Environ. Microbiol.">
        <title>Methanogenic archaea isolated from Taiwan's Chelungpu fault.</title>
        <authorList>
            <person name="Wu S.Y."/>
            <person name="Lai M.C."/>
        </authorList>
    </citation>
    <scope>NUCLEOTIDE SEQUENCE [LARGE SCALE GENOMIC DNA]</scope>
    <source>
        <strain evidence="2 3">St545Mb</strain>
    </source>
</reference>
<dbReference type="AlphaFoldDB" id="A0AAE3HAU4"/>
<gene>
    <name evidence="2" type="ORF">PV02_09150</name>
</gene>
<name>A0AAE3HAU4_9EURY</name>
<evidence type="ECO:0000256" key="1">
    <source>
        <dbReference type="SAM" id="Phobius"/>
    </source>
</evidence>
<keyword evidence="1" id="KW-1133">Transmembrane helix</keyword>
<keyword evidence="3" id="KW-1185">Reference proteome</keyword>
<feature type="transmembrane region" description="Helical" evidence="1">
    <location>
        <begin position="37"/>
        <end position="60"/>
    </location>
</feature>
<feature type="transmembrane region" description="Helical" evidence="1">
    <location>
        <begin position="66"/>
        <end position="90"/>
    </location>
</feature>
<proteinExistence type="predicted"/>
<organism evidence="2 3">
    <name type="scientific">Methanolobus chelungpuianus</name>
    <dbReference type="NCBI Taxonomy" id="502115"/>
    <lineage>
        <taxon>Archaea</taxon>
        <taxon>Methanobacteriati</taxon>
        <taxon>Methanobacteriota</taxon>
        <taxon>Stenosarchaea group</taxon>
        <taxon>Methanomicrobia</taxon>
        <taxon>Methanosarcinales</taxon>
        <taxon>Methanosarcinaceae</taxon>
        <taxon>Methanolobus</taxon>
    </lineage>
</organism>
<protein>
    <submittedName>
        <fullName evidence="2">Uncharacterized protein</fullName>
    </submittedName>
</protein>
<dbReference type="RefSeq" id="WP_256623127.1">
    <property type="nucleotide sequence ID" value="NZ_JTEO01000005.1"/>
</dbReference>
<dbReference type="EMBL" id="JTEO01000005">
    <property type="protein sequence ID" value="MCQ6963287.1"/>
    <property type="molecule type" value="Genomic_DNA"/>
</dbReference>
<comment type="caution">
    <text evidence="2">The sequence shown here is derived from an EMBL/GenBank/DDBJ whole genome shotgun (WGS) entry which is preliminary data.</text>
</comment>
<evidence type="ECO:0000313" key="3">
    <source>
        <dbReference type="Proteomes" id="UP001206983"/>
    </source>
</evidence>
<keyword evidence="1" id="KW-0472">Membrane</keyword>